<dbReference type="HAMAP" id="MF_00972">
    <property type="entry name" value="tRNA_aden_deaminase"/>
    <property type="match status" value="1"/>
</dbReference>
<feature type="binding site" evidence="8">
    <location>
        <position position="82"/>
    </location>
    <ligand>
        <name>Zn(2+)</name>
        <dbReference type="ChEBI" id="CHEBI:29105"/>
        <note>catalytic</note>
    </ligand>
</feature>
<dbReference type="SUPFAM" id="SSF52799">
    <property type="entry name" value="(Phosphotyrosine protein) phosphatases II"/>
    <property type="match status" value="1"/>
</dbReference>
<evidence type="ECO:0000256" key="5">
    <source>
        <dbReference type="ARBA" id="ARBA00022801"/>
    </source>
</evidence>
<keyword evidence="5 8" id="KW-0378">Hydrolase</keyword>
<organism evidence="10">
    <name type="scientific">Chitinibacter mangrovi</name>
    <dbReference type="NCBI Taxonomy" id="3153927"/>
    <lineage>
        <taxon>Bacteria</taxon>
        <taxon>Pseudomonadati</taxon>
        <taxon>Pseudomonadota</taxon>
        <taxon>Betaproteobacteria</taxon>
        <taxon>Neisseriales</taxon>
        <taxon>Chitinibacteraceae</taxon>
        <taxon>Chitinibacter</taxon>
    </lineage>
</organism>
<dbReference type="GO" id="GO:0004721">
    <property type="term" value="F:phosphoprotein phosphatase activity"/>
    <property type="evidence" value="ECO:0007669"/>
    <property type="project" value="InterPro"/>
</dbReference>
<sequence>MSDLEFMQAALAEAAKAAAQGEVPVGAVVVHQGQIIARAHNQPIATHDPSAHAEMLAIRAAAQQLGNYRLSDCELYVTLEPCIMCAGAILHSRLKRVVYATNDAKTGAAGSVINPFAEPKLNHQTHIESGLCQHEASALLGDFFAQRRAAQKKTSRDIEIAGLNNLRDLGGLKTADGRTVKTGMVFRSEQWFGLPESSLKAAQALQLRSVWDFRSYGEQVRHPDPHLPGAENYWLDVLADTEQTLAFDVAQMLERPDLLQRHLGNGGAEQMMLALYRDLVASPTAQQVYAHWLNTICSTEQYPLLIHCTAGKDRTGWASVLLLSLLGVPHEAILRDYLSSHDKVIAKYQPLIERCVAAGGDIRILHAIFGVQAQYLKAAMHEVKKQAGSMPHYLADVLGLTANLQAALKERLLSE</sequence>
<keyword evidence="3 8" id="KW-0819">tRNA processing</keyword>
<feature type="binding site" evidence="8">
    <location>
        <position position="85"/>
    </location>
    <ligand>
        <name>Zn(2+)</name>
        <dbReference type="ChEBI" id="CHEBI:29105"/>
        <note>catalytic</note>
    </ligand>
</feature>
<dbReference type="PANTHER" id="PTHR11079">
    <property type="entry name" value="CYTOSINE DEAMINASE FAMILY MEMBER"/>
    <property type="match status" value="1"/>
</dbReference>
<evidence type="ECO:0000256" key="6">
    <source>
        <dbReference type="ARBA" id="ARBA00022833"/>
    </source>
</evidence>
<comment type="catalytic activity">
    <reaction evidence="7 8">
        <text>adenosine(34) in tRNA + H2O + H(+) = inosine(34) in tRNA + NH4(+)</text>
        <dbReference type="Rhea" id="RHEA:43168"/>
        <dbReference type="Rhea" id="RHEA-COMP:10373"/>
        <dbReference type="Rhea" id="RHEA-COMP:10374"/>
        <dbReference type="ChEBI" id="CHEBI:15377"/>
        <dbReference type="ChEBI" id="CHEBI:15378"/>
        <dbReference type="ChEBI" id="CHEBI:28938"/>
        <dbReference type="ChEBI" id="CHEBI:74411"/>
        <dbReference type="ChEBI" id="CHEBI:82852"/>
        <dbReference type="EC" id="3.5.4.33"/>
    </reaction>
</comment>
<dbReference type="NCBIfam" id="NF008113">
    <property type="entry name" value="PRK10860.1"/>
    <property type="match status" value="1"/>
</dbReference>
<gene>
    <name evidence="8 10" type="primary">tadA</name>
    <name evidence="10" type="ORF">ABHF33_00200</name>
</gene>
<dbReference type="PROSITE" id="PS51747">
    <property type="entry name" value="CYT_DCMP_DEAMINASES_2"/>
    <property type="match status" value="1"/>
</dbReference>
<comment type="cofactor">
    <cofactor evidence="8">
        <name>Zn(2+)</name>
        <dbReference type="ChEBI" id="CHEBI:29105"/>
    </cofactor>
    <text evidence="8">Binds 1 zinc ion per subunit.</text>
</comment>
<proteinExistence type="inferred from homology"/>
<evidence type="ECO:0000256" key="2">
    <source>
        <dbReference type="ARBA" id="ARBA00011738"/>
    </source>
</evidence>
<dbReference type="KEGG" id="cmav:ABHF33_00200"/>
<dbReference type="Pfam" id="PF00383">
    <property type="entry name" value="dCMP_cyt_deam_1"/>
    <property type="match status" value="1"/>
</dbReference>
<dbReference type="AlphaFoldDB" id="A0AAU7F9Y6"/>
<dbReference type="InterPro" id="IPR028883">
    <property type="entry name" value="tRNA_aden_deaminase"/>
</dbReference>
<keyword evidence="4 8" id="KW-0479">Metal-binding</keyword>
<dbReference type="GO" id="GO:0008270">
    <property type="term" value="F:zinc ion binding"/>
    <property type="evidence" value="ECO:0007669"/>
    <property type="project" value="UniProtKB-UniRule"/>
</dbReference>
<dbReference type="SUPFAM" id="SSF53927">
    <property type="entry name" value="Cytidine deaminase-like"/>
    <property type="match status" value="1"/>
</dbReference>
<dbReference type="CDD" id="cd01285">
    <property type="entry name" value="nucleoside_deaminase"/>
    <property type="match status" value="1"/>
</dbReference>
<reference evidence="10" key="1">
    <citation type="submission" date="2024-05" db="EMBL/GenBank/DDBJ databases">
        <authorList>
            <person name="Yang L."/>
            <person name="Pan L."/>
        </authorList>
    </citation>
    <scope>NUCLEOTIDE SEQUENCE</scope>
    <source>
        <strain evidence="10">FCG-7</strain>
    </source>
</reference>
<dbReference type="Gene3D" id="3.40.140.10">
    <property type="entry name" value="Cytidine Deaminase, domain 2"/>
    <property type="match status" value="1"/>
</dbReference>
<dbReference type="FunFam" id="3.40.140.10:FF:000005">
    <property type="entry name" value="tRNA-specific adenosine deaminase"/>
    <property type="match status" value="1"/>
</dbReference>
<dbReference type="Pfam" id="PF13350">
    <property type="entry name" value="Y_phosphatase3"/>
    <property type="match status" value="1"/>
</dbReference>
<dbReference type="InterPro" id="IPR002125">
    <property type="entry name" value="CMP_dCMP_dom"/>
</dbReference>
<keyword evidence="6 8" id="KW-0862">Zinc</keyword>
<protein>
    <recommendedName>
        <fullName evidence="8">tRNA-specific adenosine deaminase</fullName>
        <ecNumber evidence="8">3.5.4.33</ecNumber>
    </recommendedName>
</protein>
<dbReference type="InterPro" id="IPR026893">
    <property type="entry name" value="Tyr/Ser_Pase_IphP-type"/>
</dbReference>
<dbReference type="GO" id="GO:0002100">
    <property type="term" value="P:tRNA wobble adenosine to inosine editing"/>
    <property type="evidence" value="ECO:0007669"/>
    <property type="project" value="UniProtKB-UniRule"/>
</dbReference>
<feature type="binding site" evidence="8">
    <location>
        <position position="52"/>
    </location>
    <ligand>
        <name>Zn(2+)</name>
        <dbReference type="ChEBI" id="CHEBI:29105"/>
        <note>catalytic</note>
    </ligand>
</feature>
<evidence type="ECO:0000256" key="7">
    <source>
        <dbReference type="ARBA" id="ARBA00048045"/>
    </source>
</evidence>
<dbReference type="InterPro" id="IPR029021">
    <property type="entry name" value="Prot-tyrosine_phosphatase-like"/>
</dbReference>
<dbReference type="InterPro" id="IPR016192">
    <property type="entry name" value="APOBEC/CMP_deaminase_Zn-bd"/>
</dbReference>
<dbReference type="PROSITE" id="PS00383">
    <property type="entry name" value="TYR_PHOSPHATASE_1"/>
    <property type="match status" value="1"/>
</dbReference>
<dbReference type="PANTHER" id="PTHR11079:SF202">
    <property type="entry name" value="TRNA-SPECIFIC ADENOSINE DEAMINASE"/>
    <property type="match status" value="1"/>
</dbReference>
<comment type="subunit">
    <text evidence="2 8">Homodimer.</text>
</comment>
<comment type="similarity">
    <text evidence="1">Belongs to the cytidine and deoxycytidylate deaminase family. ADAT2 subfamily.</text>
</comment>
<dbReference type="RefSeq" id="WP_348945076.1">
    <property type="nucleotide sequence ID" value="NZ_CP157355.1"/>
</dbReference>
<dbReference type="EC" id="3.5.4.33" evidence="8"/>
<name>A0AAU7F9Y6_9NEIS</name>
<comment type="function">
    <text evidence="8">Catalyzes the deamination of adenosine to inosine at the wobble position 34 of tRNA(Arg2).</text>
</comment>
<feature type="active site" description="Proton donor" evidence="8">
    <location>
        <position position="54"/>
    </location>
</feature>
<evidence type="ECO:0000313" key="10">
    <source>
        <dbReference type="EMBL" id="XBM00739.1"/>
    </source>
</evidence>
<evidence type="ECO:0000256" key="8">
    <source>
        <dbReference type="HAMAP-Rule" id="MF_00972"/>
    </source>
</evidence>
<dbReference type="GO" id="GO:0052717">
    <property type="term" value="F:tRNA-specific adenosine-34 deaminase activity"/>
    <property type="evidence" value="ECO:0007669"/>
    <property type="project" value="UniProtKB-UniRule"/>
</dbReference>
<dbReference type="PROSITE" id="PS00903">
    <property type="entry name" value="CYT_DCMP_DEAMINASES_1"/>
    <property type="match status" value="1"/>
</dbReference>
<evidence type="ECO:0000259" key="9">
    <source>
        <dbReference type="PROSITE" id="PS51747"/>
    </source>
</evidence>
<evidence type="ECO:0000256" key="4">
    <source>
        <dbReference type="ARBA" id="ARBA00022723"/>
    </source>
</evidence>
<dbReference type="InterPro" id="IPR016193">
    <property type="entry name" value="Cytidine_deaminase-like"/>
</dbReference>
<dbReference type="Gene3D" id="3.90.190.10">
    <property type="entry name" value="Protein tyrosine phosphatase superfamily"/>
    <property type="match status" value="1"/>
</dbReference>
<feature type="domain" description="CMP/dCMP-type deaminase" evidence="9">
    <location>
        <begin position="1"/>
        <end position="112"/>
    </location>
</feature>
<evidence type="ECO:0000256" key="3">
    <source>
        <dbReference type="ARBA" id="ARBA00022694"/>
    </source>
</evidence>
<dbReference type="EMBL" id="CP157355">
    <property type="protein sequence ID" value="XBM00739.1"/>
    <property type="molecule type" value="Genomic_DNA"/>
</dbReference>
<accession>A0AAU7F9Y6</accession>
<dbReference type="InterPro" id="IPR016130">
    <property type="entry name" value="Tyr_Pase_AS"/>
</dbReference>
<evidence type="ECO:0000256" key="1">
    <source>
        <dbReference type="ARBA" id="ARBA00010669"/>
    </source>
</evidence>